<dbReference type="InterPro" id="IPR016159">
    <property type="entry name" value="Cullin_repeat-like_dom_sf"/>
</dbReference>
<dbReference type="InterPro" id="IPR016157">
    <property type="entry name" value="Cullin_CS"/>
</dbReference>
<proteinExistence type="inferred from homology"/>
<organism evidence="7">
    <name type="scientific">Pelagomonas calceolata</name>
    <dbReference type="NCBI Taxonomy" id="35677"/>
    <lineage>
        <taxon>Eukaryota</taxon>
        <taxon>Sar</taxon>
        <taxon>Stramenopiles</taxon>
        <taxon>Ochrophyta</taxon>
        <taxon>Pelagophyceae</taxon>
        <taxon>Pelagomonadales</taxon>
        <taxon>Pelagomonadaceae</taxon>
        <taxon>Pelagomonas</taxon>
    </lineage>
</organism>
<dbReference type="Gene3D" id="3.30.230.130">
    <property type="entry name" value="Cullin, Chain C, Domain 2"/>
    <property type="match status" value="1"/>
</dbReference>
<dbReference type="Pfam" id="PF10557">
    <property type="entry name" value="Cullin_Nedd8"/>
    <property type="match status" value="1"/>
</dbReference>
<dbReference type="Pfam" id="PF00888">
    <property type="entry name" value="Cullin"/>
    <property type="match status" value="1"/>
</dbReference>
<dbReference type="SUPFAM" id="SSF74788">
    <property type="entry name" value="Cullin repeat-like"/>
    <property type="match status" value="1"/>
</dbReference>
<dbReference type="InterPro" id="IPR059120">
    <property type="entry name" value="Cullin-like_AB"/>
</dbReference>
<dbReference type="SUPFAM" id="SSF75632">
    <property type="entry name" value="Cullin homology domain"/>
    <property type="match status" value="1"/>
</dbReference>
<dbReference type="InterPro" id="IPR019559">
    <property type="entry name" value="Cullin_neddylation_domain"/>
</dbReference>
<evidence type="ECO:0000313" key="7">
    <source>
        <dbReference type="EMBL" id="CAE0690431.1"/>
    </source>
</evidence>
<comment type="similarity">
    <text evidence="1 4 5">Belongs to the cullin family.</text>
</comment>
<dbReference type="EMBL" id="HBIW01006997">
    <property type="protein sequence ID" value="CAE0690431.1"/>
    <property type="molecule type" value="Transcribed_RNA"/>
</dbReference>
<evidence type="ECO:0000256" key="5">
    <source>
        <dbReference type="RuleBase" id="RU003829"/>
    </source>
</evidence>
<evidence type="ECO:0000256" key="2">
    <source>
        <dbReference type="ARBA" id="ARBA00022499"/>
    </source>
</evidence>
<dbReference type="SUPFAM" id="SSF46785">
    <property type="entry name" value="Winged helix' DNA-binding domain"/>
    <property type="match status" value="1"/>
</dbReference>
<sequence>MLVVDMSTVPKKFVIKYATATVLLFTQPVNLRPFRAHCQMDKEQAQNIWKSLSSAVTEIYNKNASLLSFEELYRNAYNLVLHKHGDMLYEGVQDTVYTRLRSVAEQVAVCPDNQLLQEVCEQWKQHQVTMIMVRDILMYMDRTYVPQNKKMAVYDLGLWAFRETIARHGQVRDRLRKLLLENIRDERLGRLIDHNCMKCALYMLSELGIDSSNVYEEEFEVYFLKETCQFYRSESHLFLSQNTCPDYLKKVESRICEEMQRVPNYLHANTRPKLRHIVETELISAHTPALIESKKSGFCDLLRQSEEKMADITRMYALCFQVPATLDLLRSALHEHVRAAGQLLLNDEMKDPVVLLRSLLALREKYDNVVRNAFRGENIAQKKVKEAFESVINADTRCASSLVAYIDELMRSGLKGAAEGEVECELEKVIIIFRYLHDKDVFEVLYKQYLAKRLLNQRSISSEAERQMLVKLKRECGYQYTTKLEGMITDIRFSRGAMEKYNTHRDEKKMNEVDVKTARAASCDIDVTMLTAGYWPIHPAIPCVVPDVAASASESFKNFYLKQHTGRKLTWLTSSGTAELKAIFSDVAKHELTVSTYQMCILILFNALDFGEELTMQSITDATKIPHNDLRRHLISLCTPKYRILLKRSKGKGFSSNDKLRVNNSFASKLRRVRVPLVAMKELSTHPNSSHSVPAAIEEDRRHLCEATVVRIMKARKQAQHNDLIAEVTRQLSQRFHPQPQFIKKCIESLLEREYLERNASDARLYVYLA</sequence>
<dbReference type="GO" id="GO:0006511">
    <property type="term" value="P:ubiquitin-dependent protein catabolic process"/>
    <property type="evidence" value="ECO:0007669"/>
    <property type="project" value="InterPro"/>
</dbReference>
<dbReference type="FunFam" id="1.20.1310.10:FF:000002">
    <property type="entry name" value="cullin-3 isoform X1"/>
    <property type="match status" value="1"/>
</dbReference>
<evidence type="ECO:0000256" key="3">
    <source>
        <dbReference type="ARBA" id="ARBA00022843"/>
    </source>
</evidence>
<dbReference type="InterPro" id="IPR036317">
    <property type="entry name" value="Cullin_homology_sf"/>
</dbReference>
<gene>
    <name evidence="7" type="ORF">PCAL00307_LOCUS5867</name>
</gene>
<dbReference type="FunFam" id="1.10.10.10:FF:000014">
    <property type="entry name" value="Cullin 1"/>
    <property type="match status" value="1"/>
</dbReference>
<evidence type="ECO:0000256" key="4">
    <source>
        <dbReference type="PROSITE-ProRule" id="PRU00330"/>
    </source>
</evidence>
<dbReference type="PROSITE" id="PS50069">
    <property type="entry name" value="CULLIN_2"/>
    <property type="match status" value="1"/>
</dbReference>
<dbReference type="Pfam" id="PF26557">
    <property type="entry name" value="Cullin_AB"/>
    <property type="match status" value="1"/>
</dbReference>
<dbReference type="FunFam" id="1.20.1310.10:FF:000006">
    <property type="entry name" value="Cullin 3"/>
    <property type="match status" value="1"/>
</dbReference>
<dbReference type="InterPro" id="IPR036390">
    <property type="entry name" value="WH_DNA-bd_sf"/>
</dbReference>
<keyword evidence="2" id="KW-1017">Isopeptide bond</keyword>
<dbReference type="Gene3D" id="1.20.1310.10">
    <property type="entry name" value="Cullin Repeats"/>
    <property type="match status" value="4"/>
</dbReference>
<dbReference type="InterPro" id="IPR036388">
    <property type="entry name" value="WH-like_DNA-bd_sf"/>
</dbReference>
<dbReference type="AlphaFoldDB" id="A0A7S3ZQQ0"/>
<dbReference type="Gene3D" id="1.10.10.10">
    <property type="entry name" value="Winged helix-like DNA-binding domain superfamily/Winged helix DNA-binding domain"/>
    <property type="match status" value="1"/>
</dbReference>
<dbReference type="SMART" id="SM00884">
    <property type="entry name" value="Cullin_Nedd8"/>
    <property type="match status" value="1"/>
</dbReference>
<accession>A0A7S3ZQQ0</accession>
<dbReference type="InterPro" id="IPR016158">
    <property type="entry name" value="Cullin_homology"/>
</dbReference>
<dbReference type="SMART" id="SM00182">
    <property type="entry name" value="CULLIN"/>
    <property type="match status" value="1"/>
</dbReference>
<protein>
    <recommendedName>
        <fullName evidence="6">Cullin family profile domain-containing protein</fullName>
    </recommendedName>
</protein>
<dbReference type="InterPro" id="IPR045093">
    <property type="entry name" value="Cullin"/>
</dbReference>
<dbReference type="PROSITE" id="PS01256">
    <property type="entry name" value="CULLIN_1"/>
    <property type="match status" value="1"/>
</dbReference>
<reference evidence="7" key="1">
    <citation type="submission" date="2021-01" db="EMBL/GenBank/DDBJ databases">
        <authorList>
            <person name="Corre E."/>
            <person name="Pelletier E."/>
            <person name="Niang G."/>
            <person name="Scheremetjew M."/>
            <person name="Finn R."/>
            <person name="Kale V."/>
            <person name="Holt S."/>
            <person name="Cochrane G."/>
            <person name="Meng A."/>
            <person name="Brown T."/>
            <person name="Cohen L."/>
        </authorList>
    </citation>
    <scope>NUCLEOTIDE SEQUENCE</scope>
    <source>
        <strain evidence="7">CCMP1756</strain>
    </source>
</reference>
<dbReference type="GO" id="GO:0031461">
    <property type="term" value="C:cullin-RING ubiquitin ligase complex"/>
    <property type="evidence" value="ECO:0007669"/>
    <property type="project" value="InterPro"/>
</dbReference>
<dbReference type="GO" id="GO:0031625">
    <property type="term" value="F:ubiquitin protein ligase binding"/>
    <property type="evidence" value="ECO:0007669"/>
    <property type="project" value="InterPro"/>
</dbReference>
<keyword evidence="3" id="KW-0832">Ubl conjugation</keyword>
<evidence type="ECO:0000256" key="1">
    <source>
        <dbReference type="ARBA" id="ARBA00006019"/>
    </source>
</evidence>
<name>A0A7S3ZQQ0_9STRA</name>
<dbReference type="InterPro" id="IPR001373">
    <property type="entry name" value="Cullin_N"/>
</dbReference>
<evidence type="ECO:0000259" key="6">
    <source>
        <dbReference type="PROSITE" id="PS50069"/>
    </source>
</evidence>
<dbReference type="PANTHER" id="PTHR11932">
    <property type="entry name" value="CULLIN"/>
    <property type="match status" value="1"/>
</dbReference>
<dbReference type="FunFam" id="1.20.1310.10:FF:000001">
    <property type="entry name" value="Cullin 3"/>
    <property type="match status" value="1"/>
</dbReference>
<feature type="domain" description="Cullin family profile" evidence="6">
    <location>
        <begin position="397"/>
        <end position="638"/>
    </location>
</feature>